<dbReference type="SUPFAM" id="SSF52540">
    <property type="entry name" value="P-loop containing nucleoside triphosphate hydrolases"/>
    <property type="match status" value="1"/>
</dbReference>
<dbReference type="InterPro" id="IPR027417">
    <property type="entry name" value="P-loop_NTPase"/>
</dbReference>
<protein>
    <submittedName>
        <fullName evidence="3">GTP-binding protein</fullName>
    </submittedName>
</protein>
<dbReference type="EMBL" id="VWXF01000006">
    <property type="protein sequence ID" value="NIF22932.1"/>
    <property type="molecule type" value="Genomic_DNA"/>
</dbReference>
<dbReference type="Pfam" id="PF02492">
    <property type="entry name" value="cobW"/>
    <property type="match status" value="1"/>
</dbReference>
<dbReference type="PANTHER" id="PTHR13748:SF46">
    <property type="entry name" value="ZINC CHAPERONE YEIR"/>
    <property type="match status" value="1"/>
</dbReference>
<feature type="region of interest" description="Disordered" evidence="1">
    <location>
        <begin position="195"/>
        <end position="217"/>
    </location>
</feature>
<name>A0ABX0RD10_9GAMM</name>
<dbReference type="PANTHER" id="PTHR13748">
    <property type="entry name" value="COBW-RELATED"/>
    <property type="match status" value="1"/>
</dbReference>
<dbReference type="InterPro" id="IPR051316">
    <property type="entry name" value="Zinc-reg_GTPase_activator"/>
</dbReference>
<gene>
    <name evidence="3" type="ORF">F3J40_15140</name>
</gene>
<dbReference type="Gene3D" id="3.40.50.300">
    <property type="entry name" value="P-loop containing nucleotide triphosphate hydrolases"/>
    <property type="match status" value="1"/>
</dbReference>
<reference evidence="3 4" key="1">
    <citation type="journal article" date="2019" name="bioRxiv">
        <title>Bacteria contribute to plant secondary compound degradation in a generalist herbivore system.</title>
        <authorList>
            <person name="Francoeur C.B."/>
            <person name="Khadempour L."/>
            <person name="Moreira-Soto R.D."/>
            <person name="Gotting K."/>
            <person name="Book A.J."/>
            <person name="Pinto-Tomas A.A."/>
            <person name="Keefover-Ring K."/>
            <person name="Currie C.R."/>
        </authorList>
    </citation>
    <scope>NUCLEOTIDE SEQUENCE [LARGE SCALE GENOMIC DNA]</scope>
    <source>
        <strain evidence="3">Acro-835</strain>
    </source>
</reference>
<dbReference type="Proteomes" id="UP001515683">
    <property type="component" value="Unassembled WGS sequence"/>
</dbReference>
<keyword evidence="4" id="KW-1185">Reference proteome</keyword>
<evidence type="ECO:0000256" key="1">
    <source>
        <dbReference type="SAM" id="MobiDB-lite"/>
    </source>
</evidence>
<proteinExistence type="predicted"/>
<organism evidence="3 4">
    <name type="scientific">Candidatus Pantoea multigeneris</name>
    <dbReference type="NCBI Taxonomy" id="2608357"/>
    <lineage>
        <taxon>Bacteria</taxon>
        <taxon>Pseudomonadati</taxon>
        <taxon>Pseudomonadota</taxon>
        <taxon>Gammaproteobacteria</taxon>
        <taxon>Enterobacterales</taxon>
        <taxon>Erwiniaceae</taxon>
        <taxon>Pantoea</taxon>
    </lineage>
</organism>
<sequence>MTKVNLITGFLGSGKTTLLLQLLKKKPAHENWAILVNEFGEIGIDGALLRAGGATLKEIPGGCMCCVNGLPMQVGLNSLLQQHKPDRLLIEPTGLGHPKQLLKLLSSDVYADWLQLNATLTLLDPRQLADEQILSDENFRDQLTAADVIVASKADRWVPEDHTRLAQWQQQQVQVRPLVTAHWGDIPLTLLDHPRDPATTLPDARHHHHHPDRSGFAALKLDGPTRWRRAVNQGQGYFSCGWLFDADTEFDGEGVQAWLAELPIERVKGRLRTPQGVLTLNRQGDDVQITLQDESVTDSRIELIHREQTDWNRLQSQLLKFRLT</sequence>
<dbReference type="InterPro" id="IPR003495">
    <property type="entry name" value="CobW/HypB/UreG_nucleotide-bd"/>
</dbReference>
<feature type="domain" description="CobW/HypB/UreG nucleotide-binding" evidence="2">
    <location>
        <begin position="4"/>
        <end position="172"/>
    </location>
</feature>
<evidence type="ECO:0000313" key="4">
    <source>
        <dbReference type="Proteomes" id="UP001515683"/>
    </source>
</evidence>
<evidence type="ECO:0000313" key="3">
    <source>
        <dbReference type="EMBL" id="NIF22932.1"/>
    </source>
</evidence>
<accession>A0ABX0RD10</accession>
<dbReference type="RefSeq" id="WP_167015885.1">
    <property type="nucleotide sequence ID" value="NZ_VWXF01000006.1"/>
</dbReference>
<evidence type="ECO:0000259" key="2">
    <source>
        <dbReference type="Pfam" id="PF02492"/>
    </source>
</evidence>
<comment type="caution">
    <text evidence="3">The sequence shown here is derived from an EMBL/GenBank/DDBJ whole genome shotgun (WGS) entry which is preliminary data.</text>
</comment>